<evidence type="ECO:0000313" key="5">
    <source>
        <dbReference type="Proteomes" id="UP000834106"/>
    </source>
</evidence>
<organism evidence="4 5">
    <name type="scientific">Fraxinus pennsylvanica</name>
    <dbReference type="NCBI Taxonomy" id="56036"/>
    <lineage>
        <taxon>Eukaryota</taxon>
        <taxon>Viridiplantae</taxon>
        <taxon>Streptophyta</taxon>
        <taxon>Embryophyta</taxon>
        <taxon>Tracheophyta</taxon>
        <taxon>Spermatophyta</taxon>
        <taxon>Magnoliopsida</taxon>
        <taxon>eudicotyledons</taxon>
        <taxon>Gunneridae</taxon>
        <taxon>Pentapetalae</taxon>
        <taxon>asterids</taxon>
        <taxon>lamiids</taxon>
        <taxon>Lamiales</taxon>
        <taxon>Oleaceae</taxon>
        <taxon>Oleeae</taxon>
        <taxon>Fraxinus</taxon>
    </lineage>
</organism>
<dbReference type="Proteomes" id="UP000834106">
    <property type="component" value="Chromosome 7"/>
</dbReference>
<dbReference type="EMBL" id="OU503042">
    <property type="protein sequence ID" value="CAI9765131.1"/>
    <property type="molecule type" value="Genomic_DNA"/>
</dbReference>
<dbReference type="PANTHER" id="PTHR24186:SF38">
    <property type="entry name" value="ANKYRIN REPEAT FAMILY PROTEIN"/>
    <property type="match status" value="1"/>
</dbReference>
<accession>A0AAD2DV45</accession>
<evidence type="ECO:0000256" key="2">
    <source>
        <dbReference type="ARBA" id="ARBA00023043"/>
    </source>
</evidence>
<dbReference type="PANTHER" id="PTHR24186">
    <property type="entry name" value="PROTEIN PHOSPHATASE 1 REGULATORY SUBUNIT"/>
    <property type="match status" value="1"/>
</dbReference>
<protein>
    <submittedName>
        <fullName evidence="4">Uncharacterized protein</fullName>
    </submittedName>
</protein>
<dbReference type="InterPro" id="IPR002110">
    <property type="entry name" value="Ankyrin_rpt"/>
</dbReference>
<dbReference type="PROSITE" id="PS50088">
    <property type="entry name" value="ANK_REPEAT"/>
    <property type="match status" value="1"/>
</dbReference>
<dbReference type="Pfam" id="PF12796">
    <property type="entry name" value="Ank_2"/>
    <property type="match status" value="1"/>
</dbReference>
<dbReference type="PROSITE" id="PS50297">
    <property type="entry name" value="ANK_REP_REGION"/>
    <property type="match status" value="1"/>
</dbReference>
<dbReference type="AlphaFoldDB" id="A0AAD2DV45"/>
<dbReference type="SUPFAM" id="SSF48403">
    <property type="entry name" value="Ankyrin repeat"/>
    <property type="match status" value="1"/>
</dbReference>
<gene>
    <name evidence="4" type="ORF">FPE_LOCUS12561</name>
</gene>
<keyword evidence="2 3" id="KW-0040">ANK repeat</keyword>
<keyword evidence="5" id="KW-1185">Reference proteome</keyword>
<evidence type="ECO:0000256" key="3">
    <source>
        <dbReference type="PROSITE-ProRule" id="PRU00023"/>
    </source>
</evidence>
<keyword evidence="1" id="KW-0677">Repeat</keyword>
<evidence type="ECO:0000313" key="4">
    <source>
        <dbReference type="EMBL" id="CAI9765131.1"/>
    </source>
</evidence>
<name>A0AAD2DV45_9LAMI</name>
<dbReference type="GO" id="GO:0005886">
    <property type="term" value="C:plasma membrane"/>
    <property type="evidence" value="ECO:0007669"/>
    <property type="project" value="TreeGrafter"/>
</dbReference>
<dbReference type="Pfam" id="PF00023">
    <property type="entry name" value="Ank"/>
    <property type="match status" value="1"/>
</dbReference>
<feature type="repeat" description="ANK" evidence="3">
    <location>
        <begin position="50"/>
        <end position="76"/>
    </location>
</feature>
<sequence>MAPLKTSASSSSCNLVSTHKYDIAAANGDLEIVKELLKLGDSLCLVKGKDGRIPLHYVAIKGRIQVIKELISASEDSIREVTARGETSLHLAVKNNQFEAFKSLAVYLKTYDKEDILNEKDAQGNSILHLAVSRKQYEVVELVLDENFVNKGKLELNSLNKRGLAPIDALLSEGGGCEIEQMRSLAGASGVEDMHLDQQAMQTENRTIATQDASAHGLRGERPPKPSKKLQEYFKYDERINDLRQYFILIKS</sequence>
<proteinExistence type="predicted"/>
<dbReference type="InterPro" id="IPR036770">
    <property type="entry name" value="Ankyrin_rpt-contain_sf"/>
</dbReference>
<reference evidence="4" key="1">
    <citation type="submission" date="2023-05" db="EMBL/GenBank/DDBJ databases">
        <authorList>
            <person name="Huff M."/>
        </authorList>
    </citation>
    <scope>NUCLEOTIDE SEQUENCE</scope>
</reference>
<evidence type="ECO:0000256" key="1">
    <source>
        <dbReference type="ARBA" id="ARBA00022737"/>
    </source>
</evidence>
<dbReference type="Gene3D" id="1.25.40.20">
    <property type="entry name" value="Ankyrin repeat-containing domain"/>
    <property type="match status" value="2"/>
</dbReference>
<dbReference type="SMART" id="SM00248">
    <property type="entry name" value="ANK"/>
    <property type="match status" value="4"/>
</dbReference>